<dbReference type="Pfam" id="PF02100">
    <property type="entry name" value="ODC_AZ"/>
    <property type="match status" value="1"/>
</dbReference>
<dbReference type="InterPro" id="IPR038581">
    <property type="entry name" value="ODC_AZ_sf"/>
</dbReference>
<dbReference type="Gene3D" id="3.40.630.60">
    <property type="match status" value="1"/>
</dbReference>
<evidence type="ECO:0000256" key="4">
    <source>
        <dbReference type="ARBA" id="ARBA00022758"/>
    </source>
</evidence>
<dbReference type="InterPro" id="IPR016181">
    <property type="entry name" value="Acyl_CoA_acyltransferase"/>
</dbReference>
<dbReference type="SUPFAM" id="SSF55729">
    <property type="entry name" value="Acyl-CoA N-acyltransferases (Nat)"/>
    <property type="match status" value="1"/>
</dbReference>
<comment type="subunit">
    <text evidence="3">Interacts with ODC and thereby sterically blocks ODC homodimerization.</text>
</comment>
<proteinExistence type="inferred from homology"/>
<dbReference type="AlphaFoldDB" id="A0A2H9TGD9"/>
<gene>
    <name evidence="5" type="ORF">PSACC_03505</name>
</gene>
<comment type="similarity">
    <text evidence="2">Belongs to the ODC antizyme family.</text>
</comment>
<protein>
    <submittedName>
        <fullName evidence="5">Uncharacterized protein</fullName>
    </submittedName>
</protein>
<dbReference type="Proteomes" id="UP000240830">
    <property type="component" value="Unassembled WGS sequence"/>
</dbReference>
<dbReference type="OrthoDB" id="5959761at2759"/>
<dbReference type="InterPro" id="IPR002993">
    <property type="entry name" value="ODC_AZ"/>
</dbReference>
<keyword evidence="6" id="KW-1185">Reference proteome</keyword>
<evidence type="ECO:0000256" key="2">
    <source>
        <dbReference type="ARBA" id="ARBA00008796"/>
    </source>
</evidence>
<evidence type="ECO:0000256" key="1">
    <source>
        <dbReference type="ARBA" id="ARBA00002307"/>
    </source>
</evidence>
<keyword evidence="4" id="KW-0688">Ribosomal frameshifting</keyword>
<organism evidence="5 6">
    <name type="scientific">Paramicrosporidium saccamoebae</name>
    <dbReference type="NCBI Taxonomy" id="1246581"/>
    <lineage>
        <taxon>Eukaryota</taxon>
        <taxon>Fungi</taxon>
        <taxon>Fungi incertae sedis</taxon>
        <taxon>Cryptomycota</taxon>
        <taxon>Cryptomycota incertae sedis</taxon>
        <taxon>Paramicrosporidium</taxon>
    </lineage>
</organism>
<evidence type="ECO:0000313" key="6">
    <source>
        <dbReference type="Proteomes" id="UP000240830"/>
    </source>
</evidence>
<dbReference type="GO" id="GO:0075523">
    <property type="term" value="P:viral translational frameshifting"/>
    <property type="evidence" value="ECO:0007669"/>
    <property type="project" value="UniProtKB-KW"/>
</dbReference>
<comment type="caution">
    <text evidence="5">The sequence shown here is derived from an EMBL/GenBank/DDBJ whole genome shotgun (WGS) entry which is preliminary data.</text>
</comment>
<evidence type="ECO:0000256" key="3">
    <source>
        <dbReference type="ARBA" id="ARBA00011486"/>
    </source>
</evidence>
<comment type="function">
    <text evidence="1">Ornithine decarboxylase (ODC) antizyme protein that negatively regulates ODC activity and intracellular polyamine biosynthesis in response to increased intracellular polyamine levels. Binds to ODC monomers, inhibiting the assembly of the functional ODC homodimer, and targets the monomers for ubiquitin-independent proteolytic destruction by the 26S proteasome.</text>
</comment>
<reference evidence="5 6" key="1">
    <citation type="submission" date="2016-10" db="EMBL/GenBank/DDBJ databases">
        <title>The genome of Paramicrosporidium saccamoebae is the missing link in understanding Cryptomycota and Microsporidia evolution.</title>
        <authorList>
            <person name="Quandt C.A."/>
            <person name="Beaudet D."/>
            <person name="Corsaro D."/>
            <person name="Michel R."/>
            <person name="Corradi N."/>
            <person name="James T."/>
        </authorList>
    </citation>
    <scope>NUCLEOTIDE SEQUENCE [LARGE SCALE GENOMIC DNA]</scope>
    <source>
        <strain evidence="5 6">KSL3</strain>
    </source>
</reference>
<dbReference type="GO" id="GO:0008073">
    <property type="term" value="F:ornithine decarboxylase inhibitor activity"/>
    <property type="evidence" value="ECO:0007669"/>
    <property type="project" value="InterPro"/>
</dbReference>
<evidence type="ECO:0000313" key="5">
    <source>
        <dbReference type="EMBL" id="PJF16769.1"/>
    </source>
</evidence>
<accession>A0A2H9TGD9</accession>
<dbReference type="EMBL" id="MTSL01000208">
    <property type="protein sequence ID" value="PJF16769.1"/>
    <property type="molecule type" value="Genomic_DNA"/>
</dbReference>
<sequence>MGAVARPSSHEAAQVAEFLKVSDDFRMTLTNGDVDMGVGVGVEDRLRIAQPVSVNWNDIIFYDGFTVDMGIEKILLAKFPRADGWLDDDFTPAVLALIELAEVILDCDRLYVCIDRNATEINCLVRSLLYVGFSVAESPFSSQSAEKYLMLSYETE</sequence>
<name>A0A2H9TGD9_9FUNG</name>